<feature type="binding site" evidence="8">
    <location>
        <begin position="141"/>
        <end position="145"/>
    </location>
    <ligand>
        <name>GTP</name>
        <dbReference type="ChEBI" id="CHEBI:37565"/>
    </ligand>
</feature>
<dbReference type="InterPro" id="IPR035654">
    <property type="entry name" value="LepA_IV"/>
</dbReference>
<dbReference type="InterPro" id="IPR038363">
    <property type="entry name" value="LepA_C_sf"/>
</dbReference>
<dbReference type="Gene3D" id="2.40.30.10">
    <property type="entry name" value="Translation factors"/>
    <property type="match status" value="1"/>
</dbReference>
<evidence type="ECO:0000313" key="11">
    <source>
        <dbReference type="RefSeq" id="XP_023168997.2"/>
    </source>
</evidence>
<dbReference type="Pfam" id="PF06421">
    <property type="entry name" value="LepA_C"/>
    <property type="match status" value="1"/>
</dbReference>
<dbReference type="SUPFAM" id="SSF52540">
    <property type="entry name" value="P-loop containing nucleoside triphosphate hydrolases"/>
    <property type="match status" value="1"/>
</dbReference>
<dbReference type="InterPro" id="IPR013842">
    <property type="entry name" value="LepA_CTD"/>
</dbReference>
<organism evidence="10 11">
    <name type="scientific">Drosophila hydei</name>
    <name type="common">Fruit fly</name>
    <dbReference type="NCBI Taxonomy" id="7224"/>
    <lineage>
        <taxon>Eukaryota</taxon>
        <taxon>Metazoa</taxon>
        <taxon>Ecdysozoa</taxon>
        <taxon>Arthropoda</taxon>
        <taxon>Hexapoda</taxon>
        <taxon>Insecta</taxon>
        <taxon>Pterygota</taxon>
        <taxon>Neoptera</taxon>
        <taxon>Endopterygota</taxon>
        <taxon>Diptera</taxon>
        <taxon>Brachycera</taxon>
        <taxon>Muscomorpha</taxon>
        <taxon>Ephydroidea</taxon>
        <taxon>Drosophilidae</taxon>
        <taxon>Drosophila</taxon>
    </lineage>
</organism>
<keyword evidence="4 8" id="KW-0378">Hydrolase</keyword>
<dbReference type="FunFam" id="3.30.70.870:FF:000004">
    <property type="entry name" value="Translation factor GUF1, mitochondrial"/>
    <property type="match status" value="1"/>
</dbReference>
<keyword evidence="10" id="KW-1185">Reference proteome</keyword>
<comment type="catalytic activity">
    <reaction evidence="8">
        <text>GTP + H2O = GDP + phosphate + H(+)</text>
        <dbReference type="Rhea" id="RHEA:19669"/>
        <dbReference type="ChEBI" id="CHEBI:15377"/>
        <dbReference type="ChEBI" id="CHEBI:15378"/>
        <dbReference type="ChEBI" id="CHEBI:37565"/>
        <dbReference type="ChEBI" id="CHEBI:43474"/>
        <dbReference type="ChEBI" id="CHEBI:58189"/>
        <dbReference type="EC" id="3.6.5.n1"/>
    </reaction>
</comment>
<evidence type="ECO:0000256" key="5">
    <source>
        <dbReference type="ARBA" id="ARBA00023128"/>
    </source>
</evidence>
<dbReference type="CDD" id="cd03709">
    <property type="entry name" value="lepA_C"/>
    <property type="match status" value="1"/>
</dbReference>
<evidence type="ECO:0000256" key="8">
    <source>
        <dbReference type="HAMAP-Rule" id="MF_03137"/>
    </source>
</evidence>
<comment type="function">
    <text evidence="8">Promotes mitochondrial protein synthesis. May act as a fidelity factor of the translation reaction, by catalyzing a one-codon backward translocation of tRNAs on improperly translocated ribosomes. Binds to mitochondrial ribosomes in a GTP-dependent manner.</text>
</comment>
<dbReference type="SUPFAM" id="SSF54980">
    <property type="entry name" value="EF-G C-terminal domain-like"/>
    <property type="match status" value="2"/>
</dbReference>
<dbReference type="AlphaFoldDB" id="A0A6J1LNC4"/>
<evidence type="ECO:0000259" key="9">
    <source>
        <dbReference type="PROSITE" id="PS51722"/>
    </source>
</evidence>
<feature type="binding site" evidence="8">
    <location>
        <begin position="76"/>
        <end position="83"/>
    </location>
    <ligand>
        <name>GTP</name>
        <dbReference type="ChEBI" id="CHEBI:37565"/>
    </ligand>
</feature>
<dbReference type="GO" id="GO:0097177">
    <property type="term" value="F:mitochondrial ribosome binding"/>
    <property type="evidence" value="ECO:0007669"/>
    <property type="project" value="TreeGrafter"/>
</dbReference>
<dbReference type="Pfam" id="PF00009">
    <property type="entry name" value="GTP_EFTU"/>
    <property type="match status" value="1"/>
</dbReference>
<dbReference type="InterPro" id="IPR009000">
    <property type="entry name" value="Transl_B-barrel_sf"/>
</dbReference>
<dbReference type="OMA" id="QVKCDEN"/>
<evidence type="ECO:0000256" key="7">
    <source>
        <dbReference type="ARBA" id="ARBA00023136"/>
    </source>
</evidence>
<dbReference type="Gene3D" id="3.30.70.2570">
    <property type="entry name" value="Elongation factor 4, C-terminal domain"/>
    <property type="match status" value="1"/>
</dbReference>
<sequence length="666" mass="74033">MYKTICCKLLQPTGLGTWKRRTLVTTFVQLESKTNAEAKAKAATEADAATNLSQDALLQEFSRMPVKRIRNFSIIAHVDHGKSTLADRVLELTGAIARNAGQNQVLDSLQVERERGITVKAQTASIFYKYKKELYLLNLIDTPGHVDFSNEVSRSLAACDGVILLVDACHGVQAQTVANFHLAKQRQLAIVPVLNKIDIKHAQPDQVAKDMELLFGIDPASVLRVSAKLGTGVAQVLERVIETIPPPNVQRESEFRALIFDSWFDKFRGALNLIYVLNGQLNVGQDIQSLATKKMYPTKSLSVLRPAECAVQSLLAGQVGLVACNMRNSKESIIGDTIHLKHQTAVAAGSYRPQQPIVFAGVFPADQSKHVALRNAIDKMVLNDSAVTVNVDSSPALGQGWRLGFLGLLHMEVFCQRLEQEHGAEPIITAPSVTYRIVLRNPKLIKQHGKDTLDISNAALLPEPINIEEYYEPLVLGTIITPTEYVGQVIGLCVERRGLQQSSVNIDESRILMKYVLPLSEIILDFHDRLKSLSSGYASFSYEDHGYHLTQLVRLDIHLNGRPIEELCRIVHVSKATGVARQMVHKLKDLIPKQMVQIAIQACVGSKVLARETIKAYRKDVTAKLYGGDVTRRMKLLKQQAEGKKKMRMFANIRVPHETFIDVLKR</sequence>
<protein>
    <recommendedName>
        <fullName evidence="8">Translation factor waclaw, mitochondrial</fullName>
        <ecNumber evidence="8">3.6.5.n1</ecNumber>
    </recommendedName>
    <alternativeName>
        <fullName evidence="8">Elongation factor 4 homolog</fullName>
        <shortName evidence="8">EF-4</shortName>
    </alternativeName>
    <alternativeName>
        <fullName evidence="8">GTPase GUF1 homolog</fullName>
    </alternativeName>
    <alternativeName>
        <fullName evidence="8">Ribosomal back-translocase</fullName>
    </alternativeName>
</protein>
<dbReference type="InterPro" id="IPR031157">
    <property type="entry name" value="G_TR_CS"/>
</dbReference>
<keyword evidence="6 8" id="KW-0342">GTP-binding</keyword>
<dbReference type="Pfam" id="PF00679">
    <property type="entry name" value="EFG_C"/>
    <property type="match status" value="1"/>
</dbReference>
<dbReference type="SUPFAM" id="SSF50447">
    <property type="entry name" value="Translation proteins"/>
    <property type="match status" value="1"/>
</dbReference>
<dbReference type="RefSeq" id="XP_023168997.2">
    <property type="nucleotide sequence ID" value="XM_023313229.2"/>
</dbReference>
<dbReference type="EC" id="3.6.5.n1" evidence="8"/>
<dbReference type="PANTHER" id="PTHR43512">
    <property type="entry name" value="TRANSLATION FACTOR GUF1-RELATED"/>
    <property type="match status" value="1"/>
</dbReference>
<evidence type="ECO:0000256" key="4">
    <source>
        <dbReference type="ARBA" id="ARBA00022801"/>
    </source>
</evidence>
<keyword evidence="2 8" id="KW-0547">Nucleotide-binding</keyword>
<dbReference type="InterPro" id="IPR027417">
    <property type="entry name" value="P-loop_NTPase"/>
</dbReference>
<comment type="subcellular location">
    <subcellularLocation>
        <location evidence="8">Mitochondrion inner membrane</location>
        <topology evidence="8">Peripheral membrane protein</topology>
        <orientation evidence="8">Matrix side</orientation>
    </subcellularLocation>
</comment>
<dbReference type="FunFam" id="3.30.70.2570:FF:000001">
    <property type="entry name" value="Translation factor GUF1, mitochondrial"/>
    <property type="match status" value="1"/>
</dbReference>
<keyword evidence="8" id="KW-0648">Protein biosynthesis</keyword>
<dbReference type="CDD" id="cd01890">
    <property type="entry name" value="LepA"/>
    <property type="match status" value="1"/>
</dbReference>
<evidence type="ECO:0000313" key="10">
    <source>
        <dbReference type="Proteomes" id="UP000504633"/>
    </source>
</evidence>
<dbReference type="PANTHER" id="PTHR43512:SF7">
    <property type="entry name" value="TRANSLATION FACTOR GUF1, MITOCHONDRIAL"/>
    <property type="match status" value="1"/>
</dbReference>
<dbReference type="InterPro" id="IPR000640">
    <property type="entry name" value="EFG_V-like"/>
</dbReference>
<dbReference type="NCBIfam" id="TIGR01393">
    <property type="entry name" value="lepA"/>
    <property type="match status" value="1"/>
</dbReference>
<evidence type="ECO:0000256" key="3">
    <source>
        <dbReference type="ARBA" id="ARBA00022792"/>
    </source>
</evidence>
<dbReference type="InterPro" id="IPR000795">
    <property type="entry name" value="T_Tr_GTP-bd_dom"/>
</dbReference>
<dbReference type="OrthoDB" id="2377365at2759"/>
<dbReference type="InterPro" id="IPR006297">
    <property type="entry name" value="EF-4"/>
</dbReference>
<feature type="domain" description="Tr-type G" evidence="9">
    <location>
        <begin position="67"/>
        <end position="248"/>
    </location>
</feature>
<dbReference type="NCBIfam" id="TIGR00231">
    <property type="entry name" value="small_GTP"/>
    <property type="match status" value="1"/>
</dbReference>
<dbReference type="GO" id="GO:0045727">
    <property type="term" value="P:positive regulation of translation"/>
    <property type="evidence" value="ECO:0007669"/>
    <property type="project" value="UniProtKB-UniRule"/>
</dbReference>
<keyword evidence="7 8" id="KW-0472">Membrane</keyword>
<dbReference type="GO" id="GO:0005525">
    <property type="term" value="F:GTP binding"/>
    <property type="evidence" value="ECO:0007669"/>
    <property type="project" value="UniProtKB-UniRule"/>
</dbReference>
<dbReference type="FunFam" id="3.30.70.240:FF:000007">
    <property type="entry name" value="Translation factor GUF1, mitochondrial"/>
    <property type="match status" value="1"/>
</dbReference>
<dbReference type="Proteomes" id="UP000504633">
    <property type="component" value="Unplaced"/>
</dbReference>
<proteinExistence type="inferred from homology"/>
<dbReference type="InterPro" id="IPR035647">
    <property type="entry name" value="EFG_III/V"/>
</dbReference>
<dbReference type="FunFam" id="2.40.30.10:FF:000015">
    <property type="entry name" value="Translation factor GUF1, mitochondrial"/>
    <property type="match status" value="1"/>
</dbReference>
<evidence type="ECO:0000256" key="2">
    <source>
        <dbReference type="ARBA" id="ARBA00022741"/>
    </source>
</evidence>
<dbReference type="PRINTS" id="PR00315">
    <property type="entry name" value="ELONGATNFCT"/>
</dbReference>
<dbReference type="GO" id="GO:0006412">
    <property type="term" value="P:translation"/>
    <property type="evidence" value="ECO:0007669"/>
    <property type="project" value="UniProtKB-KW"/>
</dbReference>
<gene>
    <name evidence="11" type="primary">LOC111598149</name>
    <name evidence="8" type="synonym">waw</name>
</gene>
<dbReference type="Gene3D" id="3.30.70.240">
    <property type="match status" value="1"/>
</dbReference>
<dbReference type="PROSITE" id="PS00301">
    <property type="entry name" value="G_TR_1"/>
    <property type="match status" value="1"/>
</dbReference>
<dbReference type="InterPro" id="IPR005225">
    <property type="entry name" value="Small_GTP-bd"/>
</dbReference>
<name>A0A6J1LNC4_DROHY</name>
<dbReference type="CDD" id="cd16260">
    <property type="entry name" value="EF4_III"/>
    <property type="match status" value="1"/>
</dbReference>
<dbReference type="GO" id="GO:0005759">
    <property type="term" value="C:mitochondrial matrix"/>
    <property type="evidence" value="ECO:0007669"/>
    <property type="project" value="UniProtKB-UniRule"/>
</dbReference>
<dbReference type="Gene3D" id="3.40.50.300">
    <property type="entry name" value="P-loop containing nucleotide triphosphate hydrolases"/>
    <property type="match status" value="1"/>
</dbReference>
<comment type="similarity">
    <text evidence="1">Belongs to the TRAFAC class translation factor GTPase superfamily. Classic translation factor GTPase family. LepA subfamily.</text>
</comment>
<dbReference type="FunFam" id="3.40.50.300:FF:000078">
    <property type="entry name" value="Elongation factor 4"/>
    <property type="match status" value="1"/>
</dbReference>
<evidence type="ECO:0000256" key="1">
    <source>
        <dbReference type="ARBA" id="ARBA00005454"/>
    </source>
</evidence>
<dbReference type="HAMAP" id="MF_00071">
    <property type="entry name" value="LepA"/>
    <property type="match status" value="1"/>
</dbReference>
<keyword evidence="3 8" id="KW-0999">Mitochondrion inner membrane</keyword>
<feature type="binding site" evidence="8">
    <location>
        <begin position="195"/>
        <end position="198"/>
    </location>
    <ligand>
        <name>GTP</name>
        <dbReference type="ChEBI" id="CHEBI:37565"/>
    </ligand>
</feature>
<dbReference type="GO" id="GO:0005743">
    <property type="term" value="C:mitochondrial inner membrane"/>
    <property type="evidence" value="ECO:0007669"/>
    <property type="project" value="UniProtKB-SubCell"/>
</dbReference>
<dbReference type="GO" id="GO:0003924">
    <property type="term" value="F:GTPase activity"/>
    <property type="evidence" value="ECO:0007669"/>
    <property type="project" value="UniProtKB-UniRule"/>
</dbReference>
<keyword evidence="5 8" id="KW-0496">Mitochondrion</keyword>
<comment type="similarity">
    <text evidence="8">Belongs to the GTP-binding elongation factor family. LepA subfamily.</text>
</comment>
<accession>A0A6J1LNC4</accession>
<reference evidence="11" key="1">
    <citation type="submission" date="2025-08" db="UniProtKB">
        <authorList>
            <consortium name="RefSeq"/>
        </authorList>
    </citation>
    <scope>IDENTIFICATION</scope>
    <source>
        <strain evidence="11">15085-1641.00</strain>
        <tissue evidence="11">Whole body</tissue>
    </source>
</reference>
<dbReference type="CDD" id="cd03699">
    <property type="entry name" value="EF4_II"/>
    <property type="match status" value="1"/>
</dbReference>
<evidence type="ECO:0000256" key="6">
    <source>
        <dbReference type="ARBA" id="ARBA00023134"/>
    </source>
</evidence>
<dbReference type="Gene3D" id="3.30.70.870">
    <property type="entry name" value="Elongation Factor G (Translational Gtpase), domain 3"/>
    <property type="match status" value="1"/>
</dbReference>
<dbReference type="PROSITE" id="PS51722">
    <property type="entry name" value="G_TR_2"/>
    <property type="match status" value="1"/>
</dbReference>
<dbReference type="GeneID" id="111598149"/>